<dbReference type="PANTHER" id="PTHR43464">
    <property type="entry name" value="METHYLTRANSFERASE"/>
    <property type="match status" value="1"/>
</dbReference>
<protein>
    <submittedName>
        <fullName evidence="2">SAM-dependent methyltransferase</fullName>
    </submittedName>
</protein>
<dbReference type="CDD" id="cd02440">
    <property type="entry name" value="AdoMet_MTases"/>
    <property type="match status" value="1"/>
</dbReference>
<keyword evidence="2" id="KW-0808">Transferase</keyword>
<accession>A0ABX4HSK6</accession>
<sequence length="210" mass="24130">MLKDTGERVIPEFMKPENNMLLEHMARYQFALRYMYGRVLDLSCGAGYGTHMIAKGRKRKVREVIGVDINEEIIRYARGRYYHPNSSFHVYNATGDTLPEELGTFDCIVSFETLEHIAEEELLLRNYDRLLKPGGTLLVSTPFGQGRGKPTRSPFHVHQLTSEEFRDLFTAYERTSFYYQEGVLIEPPRENVSYPLGIAVAFKPHSSKAT</sequence>
<dbReference type="GO" id="GO:0008168">
    <property type="term" value="F:methyltransferase activity"/>
    <property type="evidence" value="ECO:0007669"/>
    <property type="project" value="UniProtKB-KW"/>
</dbReference>
<keyword evidence="3" id="KW-1185">Reference proteome</keyword>
<dbReference type="GO" id="GO:0032259">
    <property type="term" value="P:methylation"/>
    <property type="evidence" value="ECO:0007669"/>
    <property type="project" value="UniProtKB-KW"/>
</dbReference>
<reference evidence="2 3" key="1">
    <citation type="submission" date="2017-08" db="EMBL/GenBank/DDBJ databases">
        <title>Salimicrobium alkalisoli sp. nov., isolated from saline alkaline soil.</title>
        <authorList>
            <person name="Zhang G."/>
            <person name="Xiong Q."/>
        </authorList>
    </citation>
    <scope>NUCLEOTIDE SEQUENCE [LARGE SCALE GENOMIC DNA]</scope>
    <source>
        <strain evidence="2 3">WN024</strain>
    </source>
</reference>
<evidence type="ECO:0000259" key="1">
    <source>
        <dbReference type="Pfam" id="PF13847"/>
    </source>
</evidence>
<dbReference type="Proteomes" id="UP000217561">
    <property type="component" value="Unassembled WGS sequence"/>
</dbReference>
<keyword evidence="2" id="KW-0489">Methyltransferase</keyword>
<feature type="domain" description="Methyltransferase" evidence="1">
    <location>
        <begin position="38"/>
        <end position="169"/>
    </location>
</feature>
<name>A0ABX4HSK6_9BACI</name>
<dbReference type="Gene3D" id="3.40.50.150">
    <property type="entry name" value="Vaccinia Virus protein VP39"/>
    <property type="match status" value="1"/>
</dbReference>
<organism evidence="2 3">
    <name type="scientific">Salimicrobium humidisoli</name>
    <dbReference type="NCBI Taxonomy" id="2029857"/>
    <lineage>
        <taxon>Bacteria</taxon>
        <taxon>Bacillati</taxon>
        <taxon>Bacillota</taxon>
        <taxon>Bacilli</taxon>
        <taxon>Bacillales</taxon>
        <taxon>Bacillaceae</taxon>
        <taxon>Salimicrobium</taxon>
    </lineage>
</organism>
<dbReference type="SUPFAM" id="SSF53335">
    <property type="entry name" value="S-adenosyl-L-methionine-dependent methyltransferases"/>
    <property type="match status" value="1"/>
</dbReference>
<evidence type="ECO:0000313" key="2">
    <source>
        <dbReference type="EMBL" id="PBB06050.1"/>
    </source>
</evidence>
<dbReference type="InterPro" id="IPR029063">
    <property type="entry name" value="SAM-dependent_MTases_sf"/>
</dbReference>
<dbReference type="InterPro" id="IPR025714">
    <property type="entry name" value="Methyltranfer_dom"/>
</dbReference>
<gene>
    <name evidence="2" type="ORF">CKW00_06065</name>
</gene>
<proteinExistence type="predicted"/>
<dbReference type="EMBL" id="NSGH01000007">
    <property type="protein sequence ID" value="PBB06050.1"/>
    <property type="molecule type" value="Genomic_DNA"/>
</dbReference>
<dbReference type="Pfam" id="PF13847">
    <property type="entry name" value="Methyltransf_31"/>
    <property type="match status" value="1"/>
</dbReference>
<dbReference type="RefSeq" id="WP_095821829.1">
    <property type="nucleotide sequence ID" value="NZ_NSGH01000007.1"/>
</dbReference>
<evidence type="ECO:0000313" key="3">
    <source>
        <dbReference type="Proteomes" id="UP000217561"/>
    </source>
</evidence>
<dbReference type="PANTHER" id="PTHR43464:SF92">
    <property type="entry name" value="SLR1071 PROTEIN"/>
    <property type="match status" value="1"/>
</dbReference>
<comment type="caution">
    <text evidence="2">The sequence shown here is derived from an EMBL/GenBank/DDBJ whole genome shotgun (WGS) entry which is preliminary data.</text>
</comment>